<feature type="region of interest" description="Disordered" evidence="8">
    <location>
        <begin position="554"/>
        <end position="585"/>
    </location>
</feature>
<feature type="compositionally biased region" description="Basic and acidic residues" evidence="8">
    <location>
        <begin position="1105"/>
        <end position="1125"/>
    </location>
</feature>
<dbReference type="RefSeq" id="WP_034875988.1">
    <property type="nucleotide sequence ID" value="NZ_AZMV01000007.1"/>
</dbReference>
<dbReference type="GO" id="GO:0009252">
    <property type="term" value="P:peptidoglycan biosynthetic process"/>
    <property type="evidence" value="ECO:0007669"/>
    <property type="project" value="UniProtKB-KW"/>
</dbReference>
<keyword evidence="4" id="KW-0133">Cell shape</keyword>
<feature type="compositionally biased region" description="Polar residues" evidence="8">
    <location>
        <begin position="1052"/>
        <end position="1064"/>
    </location>
</feature>
<proteinExistence type="predicted"/>
<keyword evidence="11" id="KW-1185">Reference proteome</keyword>
<comment type="caution">
    <text evidence="10">The sequence shown here is derived from an EMBL/GenBank/DDBJ whole genome shotgun (WGS) entry which is preliminary data.</text>
</comment>
<protein>
    <submittedName>
        <fullName evidence="10">Integral membrane protein MviN</fullName>
    </submittedName>
</protein>
<feature type="transmembrane region" description="Helical" evidence="9">
    <location>
        <begin position="368"/>
        <end position="390"/>
    </location>
</feature>
<name>W4N712_9BIFI</name>
<feature type="compositionally biased region" description="Low complexity" evidence="8">
    <location>
        <begin position="1083"/>
        <end position="1097"/>
    </location>
</feature>
<keyword evidence="5" id="KW-0573">Peptidoglycan synthesis</keyword>
<feature type="transmembrane region" description="Helical" evidence="9">
    <location>
        <begin position="122"/>
        <end position="144"/>
    </location>
</feature>
<evidence type="ECO:0000313" key="11">
    <source>
        <dbReference type="Proteomes" id="UP000019155"/>
    </source>
</evidence>
<dbReference type="Gene3D" id="3.30.200.20">
    <property type="entry name" value="Phosphorylase Kinase, domain 1"/>
    <property type="match status" value="1"/>
</dbReference>
<feature type="transmembrane region" description="Helical" evidence="9">
    <location>
        <begin position="53"/>
        <end position="75"/>
    </location>
</feature>
<evidence type="ECO:0000313" key="10">
    <source>
        <dbReference type="EMBL" id="ETY70450.1"/>
    </source>
</evidence>
<evidence type="ECO:0000256" key="1">
    <source>
        <dbReference type="ARBA" id="ARBA00004651"/>
    </source>
</evidence>
<feature type="transmembrane region" description="Helical" evidence="9">
    <location>
        <begin position="199"/>
        <end position="220"/>
    </location>
</feature>
<dbReference type="Gene3D" id="1.10.510.10">
    <property type="entry name" value="Transferase(Phosphotransferase) domain 1"/>
    <property type="match status" value="1"/>
</dbReference>
<evidence type="ECO:0000256" key="5">
    <source>
        <dbReference type="ARBA" id="ARBA00022984"/>
    </source>
</evidence>
<feature type="transmembrane region" description="Helical" evidence="9">
    <location>
        <begin position="336"/>
        <end position="362"/>
    </location>
</feature>
<dbReference type="eggNOG" id="COG0728">
    <property type="taxonomic scope" value="Bacteria"/>
</dbReference>
<dbReference type="STRING" id="1435051.BMOU_1301"/>
<dbReference type="OrthoDB" id="9786339at2"/>
<evidence type="ECO:0000256" key="7">
    <source>
        <dbReference type="ARBA" id="ARBA00023136"/>
    </source>
</evidence>
<feature type="transmembrane region" description="Helical" evidence="9">
    <location>
        <begin position="1028"/>
        <end position="1049"/>
    </location>
</feature>
<dbReference type="InterPro" id="IPR051050">
    <property type="entry name" value="Lipid_II_flippase_MurJ/MviN"/>
</dbReference>
<evidence type="ECO:0000256" key="2">
    <source>
        <dbReference type="ARBA" id="ARBA00022475"/>
    </source>
</evidence>
<comment type="subcellular location">
    <subcellularLocation>
        <location evidence="1">Cell membrane</location>
        <topology evidence="1">Multi-pass membrane protein</topology>
    </subcellularLocation>
</comment>
<dbReference type="CDD" id="cd13123">
    <property type="entry name" value="MATE_MurJ_like"/>
    <property type="match status" value="1"/>
</dbReference>
<dbReference type="PANTHER" id="PTHR47019">
    <property type="entry name" value="LIPID II FLIPPASE MURJ"/>
    <property type="match status" value="1"/>
</dbReference>
<feature type="transmembrane region" description="Helical" evidence="9">
    <location>
        <begin position="87"/>
        <end position="110"/>
    </location>
</feature>
<feature type="compositionally biased region" description="Polar residues" evidence="8">
    <location>
        <begin position="567"/>
        <end position="576"/>
    </location>
</feature>
<feature type="transmembrane region" description="Helical" evidence="9">
    <location>
        <begin position="511"/>
        <end position="533"/>
    </location>
</feature>
<feature type="transmembrane region" description="Helical" evidence="9">
    <location>
        <begin position="470"/>
        <end position="491"/>
    </location>
</feature>
<evidence type="ECO:0000256" key="6">
    <source>
        <dbReference type="ARBA" id="ARBA00022989"/>
    </source>
</evidence>
<dbReference type="EMBL" id="AZMV01000007">
    <property type="protein sequence ID" value="ETY70450.1"/>
    <property type="molecule type" value="Genomic_DNA"/>
</dbReference>
<feature type="region of interest" description="Disordered" evidence="8">
    <location>
        <begin position="1051"/>
        <end position="1134"/>
    </location>
</feature>
<evidence type="ECO:0000256" key="9">
    <source>
        <dbReference type="SAM" id="Phobius"/>
    </source>
</evidence>
<evidence type="ECO:0000256" key="3">
    <source>
        <dbReference type="ARBA" id="ARBA00022692"/>
    </source>
</evidence>
<reference evidence="10 11" key="1">
    <citation type="journal article" date="2014" name="Genome Announc.">
        <title>The Genome Sequence of Bifidobacterium moukalabense DSM 27321 Highlights the Close Phylogenetic Relatedness with the Bifidobacterium dentium Taxon.</title>
        <authorList>
            <person name="Lugli G.A."/>
            <person name="Duranti S."/>
            <person name="Milani C."/>
            <person name="Turroni F."/>
            <person name="Viappiani A."/>
            <person name="Mangifesta M."/>
            <person name="van Sinderen D."/>
            <person name="Ventura M."/>
        </authorList>
    </citation>
    <scope>NUCLEOTIDE SEQUENCE [LARGE SCALE GENOMIC DNA]</scope>
    <source>
        <strain evidence="10 11">DSM 27321</strain>
    </source>
</reference>
<keyword evidence="2" id="KW-1003">Cell membrane</keyword>
<dbReference type="GO" id="GO:0005886">
    <property type="term" value="C:plasma membrane"/>
    <property type="evidence" value="ECO:0007669"/>
    <property type="project" value="UniProtKB-SubCell"/>
</dbReference>
<evidence type="ECO:0000256" key="4">
    <source>
        <dbReference type="ARBA" id="ARBA00022960"/>
    </source>
</evidence>
<keyword evidence="7 9" id="KW-0472">Membrane</keyword>
<dbReference type="InterPro" id="IPR004268">
    <property type="entry name" value="MurJ"/>
</dbReference>
<dbReference type="GO" id="GO:0034204">
    <property type="term" value="P:lipid translocation"/>
    <property type="evidence" value="ECO:0007669"/>
    <property type="project" value="TreeGrafter"/>
</dbReference>
<keyword evidence="6 9" id="KW-1133">Transmembrane helix</keyword>
<dbReference type="Pfam" id="PF03023">
    <property type="entry name" value="MurJ"/>
    <property type="match status" value="1"/>
</dbReference>
<gene>
    <name evidence="10" type="ORF">BMOU_1301</name>
</gene>
<dbReference type="GeneID" id="97503117"/>
<dbReference type="Proteomes" id="UP000019155">
    <property type="component" value="Unassembled WGS sequence"/>
</dbReference>
<evidence type="ECO:0000256" key="8">
    <source>
        <dbReference type="SAM" id="MobiDB-lite"/>
    </source>
</evidence>
<dbReference type="PATRIC" id="fig|1435051.3.peg.1279"/>
<feature type="transmembrane region" description="Helical" evidence="9">
    <location>
        <begin position="402"/>
        <end position="424"/>
    </location>
</feature>
<keyword evidence="3 9" id="KW-0812">Transmembrane</keyword>
<dbReference type="PANTHER" id="PTHR47019:SF1">
    <property type="entry name" value="LIPID II FLIPPASE MURJ"/>
    <property type="match status" value="1"/>
</dbReference>
<sequence length="1237" mass="133026">MSSSVGRNSLIMASGTAASRVTGQIRTILLAWALGTTGYAANAYQAGSMIPQVIYTLVSGGIFNAVLVPQIVRTLKDKDAETKLNKLITLAITMLLGVTLLMAVCTPLLTKLYVNGGPDTMALANAFTLWCMPQIFFYGLYTVIGQILAAKDHFATYAWSSVGANVISCIGFGVFIALFGRASEQPVDFWTSDKILLTAGTWTIGVAFQALILFVPLTRIGLRYRPKLGIHGIGLRSMGPVAAWSLGIVGVDQIVNVILTRIATSAPYRAHQLYGMNQLDVAGNATYQNAYTIYMLPYSLIAVSIATAIFPKISKAVADGNIGEARSDLSSALRNLNLIMCFLATAFIVLPLPIVLALLPSVSVREALLISTPLLALGIGLPYASSYLVIQRTFYAFEDGKHPFIFMAITMGIQAIALIIGSALLPPTQWIILVGVAITVSYILPYPLLMRMLRSRFDGDIDGPHIMRAYAKATLAEIAAAIVGLLCRNAVYTLVGAHVGSDDGSMNWGQAVLAAILLTIIITVVYLAVLWVLRSEELTSVVSMVTSRIPGMRTTSPDGRISPVPATGSTRTNTPITEPKEPMKPQLGDTVSNRYVLVSPLREETGLQVWKASDHVLARDCQLFIVNSKKALSDVNAAASMLAISRDPHFTPVLQLQHVDDVALVITQLDSGISLSDYLSNPAMQPLSYEAMRSILGEVLEALRVLQQNNLTHFSISTDTVRLTRNGVQIADTPVSVMLADMSRVQSVNGRERLAIRQIAALLYAMLIRKPSTLATDFNLATIAKDAPMEFRVICKRGLELQEEDGFPTIPMATLAELDALLDHYQPLQTLTEADIALPSTDSQCSIVNVPVLQILDSDTIALPDKLVSSGSIPELNFEAPEPHTDLSDSKEAIAKGMAATSGAVKTLWANSKAVLSEEDIDGVVDDAATQFSFPITVTADSMPYGDDSETQLEKTGRIPVIGADGRVIQPGEESQRALEAERAAIDAAYASGNAPVPPSFAPKNPPVEDDSSDVADATLFGKVKTKVVAIIIAVIVVAVALGFAIHGLTRNGATNGSSGNSANAWPEMNLDDVPFGNETTQPSDNSSSANADSSPSATKQATKQAEDKVITSDKKAKKVPDPKQPENNTPYEIDYRQFVSNPDGQQGYGYYVHLSQPHDVYRLVIKIRSSGGQGYVRVNTTSSPTQGEQVAQFEFDASGTTDVKFDKTVNTQDILLWVPMDSLPGNQLYIDSFQVF</sequence>
<organism evidence="10 11">
    <name type="scientific">Bifidobacterium moukalabense DSM 27321</name>
    <dbReference type="NCBI Taxonomy" id="1435051"/>
    <lineage>
        <taxon>Bacteria</taxon>
        <taxon>Bacillati</taxon>
        <taxon>Actinomycetota</taxon>
        <taxon>Actinomycetes</taxon>
        <taxon>Bifidobacteriales</taxon>
        <taxon>Bifidobacteriaceae</taxon>
        <taxon>Bifidobacterium</taxon>
    </lineage>
</organism>
<feature type="transmembrane region" description="Helical" evidence="9">
    <location>
        <begin position="156"/>
        <end position="179"/>
    </location>
</feature>
<dbReference type="SUPFAM" id="SSF56112">
    <property type="entry name" value="Protein kinase-like (PK-like)"/>
    <property type="match status" value="1"/>
</dbReference>
<dbReference type="GO" id="GO:0008360">
    <property type="term" value="P:regulation of cell shape"/>
    <property type="evidence" value="ECO:0007669"/>
    <property type="project" value="UniProtKB-KW"/>
</dbReference>
<accession>W4N712</accession>
<dbReference type="InterPro" id="IPR011009">
    <property type="entry name" value="Kinase-like_dom_sf"/>
</dbReference>
<feature type="transmembrane region" description="Helical" evidence="9">
    <location>
        <begin position="430"/>
        <end position="449"/>
    </location>
</feature>
<dbReference type="GO" id="GO:0015648">
    <property type="term" value="F:lipid-linked peptidoglycan transporter activity"/>
    <property type="evidence" value="ECO:0007669"/>
    <property type="project" value="TreeGrafter"/>
</dbReference>
<dbReference type="AlphaFoldDB" id="W4N712"/>